<dbReference type="GeneID" id="77265835"/>
<reference evidence="4" key="1">
    <citation type="submission" date="2015-06" db="EMBL/GenBank/DDBJ databases">
        <authorList>
            <person name="Hoefler B.C."/>
            <person name="Straight P.D."/>
        </authorList>
    </citation>
    <scope>NUCLEOTIDE SEQUENCE [LARGE SCALE GENOMIC DNA]</scope>
    <source>
        <strain evidence="4">73/13</strain>
    </source>
</reference>
<dbReference type="AlphaFoldDB" id="A0A2G4R1Q7"/>
<dbReference type="Pfam" id="PF11396">
    <property type="entry name" value="PepSY_like"/>
    <property type="match status" value="1"/>
</dbReference>
<feature type="chain" id="PRO_5013834886" description="Putative beta-lactamase-inhibitor-like PepSY-like domain-containing protein" evidence="1">
    <location>
        <begin position="19"/>
        <end position="140"/>
    </location>
</feature>
<dbReference type="EMBL" id="LDWY01000086">
    <property type="protein sequence ID" value="PHY89745.1"/>
    <property type="molecule type" value="Genomic_DNA"/>
</dbReference>
<keyword evidence="6" id="KW-1185">Reference proteome</keyword>
<reference evidence="5" key="2">
    <citation type="submission" date="2015-06" db="EMBL/GenBank/DDBJ databases">
        <authorList>
            <person name="Parisi A."/>
            <person name="Chiara M."/>
            <person name="Florio D."/>
            <person name="Miccolupo A."/>
            <person name="Manzari C."/>
            <person name="Mion D."/>
            <person name="Caruso M."/>
            <person name="D'erchia A.M."/>
            <person name="Zanoni R."/>
        </authorList>
    </citation>
    <scope>NUCLEOTIDE SEQUENCE [LARGE SCALE GENOMIC DNA]</scope>
    <source>
        <strain evidence="5">73/13</strain>
    </source>
</reference>
<dbReference type="Gene3D" id="3.40.1420.30">
    <property type="match status" value="1"/>
</dbReference>
<evidence type="ECO:0000256" key="1">
    <source>
        <dbReference type="SAM" id="SignalP"/>
    </source>
</evidence>
<feature type="domain" description="Putative beta-lactamase-inhibitor-like PepSY-like" evidence="2">
    <location>
        <begin position="53"/>
        <end position="134"/>
    </location>
</feature>
<dbReference type="Proteomes" id="UP000237472">
    <property type="component" value="Unassembled WGS sequence"/>
</dbReference>
<sequence>MKTKIALAALLSAAVLYAQDMVISPAQLPNNVQSFLNTHFKGVNIGLAKKDLDSYDITLTDGTEIDFIINGEWKEVDGKYKAIPLGFLPSTLVAKVQISQPNAQIFKVEKQINGYKFKFNNNIEVYTDFNGNVLGQKFDD</sequence>
<evidence type="ECO:0000259" key="2">
    <source>
        <dbReference type="Pfam" id="PF11396"/>
    </source>
</evidence>
<dbReference type="SUPFAM" id="SSF160574">
    <property type="entry name" value="BT0923-like"/>
    <property type="match status" value="1"/>
</dbReference>
<proteinExistence type="predicted"/>
<reference evidence="3" key="3">
    <citation type="submission" date="2019-07" db="EMBL/GenBank/DDBJ databases">
        <authorList>
            <person name="Miller W.G."/>
        </authorList>
    </citation>
    <scope>NUCLEOTIDE SEQUENCE</scope>
    <source>
        <strain evidence="3">52/13</strain>
    </source>
</reference>
<gene>
    <name evidence="4" type="ORF">AA994_07220</name>
    <name evidence="3" type="ORF">CVU5213_03655</name>
</gene>
<evidence type="ECO:0000313" key="5">
    <source>
        <dbReference type="Proteomes" id="UP000237472"/>
    </source>
</evidence>
<dbReference type="EMBL" id="VJYU01000007">
    <property type="protein sequence ID" value="MBS4240822.1"/>
    <property type="molecule type" value="Genomic_DNA"/>
</dbReference>
<dbReference type="RefSeq" id="WP_099462427.1">
    <property type="nucleotide sequence ID" value="NZ_CP041617.1"/>
</dbReference>
<evidence type="ECO:0000313" key="4">
    <source>
        <dbReference type="EMBL" id="PHY89745.1"/>
    </source>
</evidence>
<dbReference type="Proteomes" id="UP000811399">
    <property type="component" value="Unassembled WGS sequence"/>
</dbReference>
<feature type="signal peptide" evidence="1">
    <location>
        <begin position="1"/>
        <end position="18"/>
    </location>
</feature>
<accession>A0A2G4R1Q7</accession>
<dbReference type="InterPro" id="IPR021533">
    <property type="entry name" value="PepSY-like"/>
</dbReference>
<protein>
    <recommendedName>
        <fullName evidence="2">Putative beta-lactamase-inhibitor-like PepSY-like domain-containing protein</fullName>
    </recommendedName>
</protein>
<keyword evidence="1" id="KW-0732">Signal</keyword>
<organism evidence="4 5">
    <name type="scientific">Campylobacter vulpis</name>
    <dbReference type="NCBI Taxonomy" id="1655500"/>
    <lineage>
        <taxon>Bacteria</taxon>
        <taxon>Pseudomonadati</taxon>
        <taxon>Campylobacterota</taxon>
        <taxon>Epsilonproteobacteria</taxon>
        <taxon>Campylobacterales</taxon>
        <taxon>Campylobacteraceae</taxon>
        <taxon>Campylobacter</taxon>
    </lineage>
</organism>
<evidence type="ECO:0000313" key="6">
    <source>
        <dbReference type="Proteomes" id="UP000811399"/>
    </source>
</evidence>
<reference evidence="3 6" key="4">
    <citation type="journal article" date="2021" name="Syst. Appl. Microbiol.">
        <title>nCampylobacter vulpis sp. nov. isolated from wild red foxes.</title>
        <authorList>
            <person name="Parisi A."/>
            <person name="Chiara M."/>
            <person name="Caffara M."/>
            <person name="Mion D."/>
            <person name="Miller W.G."/>
            <person name="Caruso M."/>
            <person name="Manzari C."/>
            <person name="Florio D."/>
            <person name="Capozzi L."/>
            <person name="D'Erchia A.M."/>
            <person name="Manzulli V."/>
            <person name="Zanoni R.G."/>
        </authorList>
    </citation>
    <scope>NUCLEOTIDE SEQUENCE [LARGE SCALE GENOMIC DNA]</scope>
    <source>
        <strain evidence="3 6">52/13</strain>
    </source>
</reference>
<evidence type="ECO:0000313" key="3">
    <source>
        <dbReference type="EMBL" id="MBS4240822.1"/>
    </source>
</evidence>
<dbReference type="OrthoDB" id="710080at2"/>
<comment type="caution">
    <text evidence="4">The sequence shown here is derived from an EMBL/GenBank/DDBJ whole genome shotgun (WGS) entry which is preliminary data.</text>
</comment>
<name>A0A2G4R1Q7_9BACT</name>